<reference evidence="6 7" key="1">
    <citation type="submission" date="2018-06" db="EMBL/GenBank/DDBJ databases">
        <title>Extensive metabolic versatility and redundancy in microbially diverse, dynamic hydrothermal sediments.</title>
        <authorList>
            <person name="Dombrowski N."/>
            <person name="Teske A."/>
            <person name="Baker B.J."/>
        </authorList>
    </citation>
    <scope>NUCLEOTIDE SEQUENCE [LARGE SCALE GENOMIC DNA]</scope>
    <source>
        <strain evidence="6">B3_G15</strain>
    </source>
</reference>
<dbReference type="SUPFAM" id="SSF56796">
    <property type="entry name" value="Dehydroquinate synthase-like"/>
    <property type="match status" value="1"/>
</dbReference>
<comment type="caution">
    <text evidence="6">The sequence shown here is derived from an EMBL/GenBank/DDBJ whole genome shotgun (WGS) entry which is preliminary data.</text>
</comment>
<protein>
    <submittedName>
        <fullName evidence="6">Uncharacterized protein</fullName>
    </submittedName>
</protein>
<dbReference type="GO" id="GO:0046872">
    <property type="term" value="F:metal ion binding"/>
    <property type="evidence" value="ECO:0007669"/>
    <property type="project" value="InterPro"/>
</dbReference>
<dbReference type="Proteomes" id="UP000280417">
    <property type="component" value="Unassembled WGS sequence"/>
</dbReference>
<dbReference type="InterPro" id="IPR039697">
    <property type="entry name" value="Alcohol_dehydrogenase_Fe"/>
</dbReference>
<dbReference type="FunFam" id="3.40.50.1970:FF:000003">
    <property type="entry name" value="Alcohol dehydrogenase, iron-containing"/>
    <property type="match status" value="1"/>
</dbReference>
<dbReference type="Pfam" id="PF25137">
    <property type="entry name" value="ADH_Fe_C"/>
    <property type="match status" value="1"/>
</dbReference>
<evidence type="ECO:0000256" key="2">
    <source>
        <dbReference type="ARBA" id="ARBA00023002"/>
    </source>
</evidence>
<name>A0A662DEA6_UNCAE</name>
<dbReference type="InterPro" id="IPR056798">
    <property type="entry name" value="ADH_Fe_C"/>
</dbReference>
<feature type="domain" description="Alcohol dehydrogenase iron-type/glycerol dehydrogenase GldA" evidence="4">
    <location>
        <begin position="13"/>
        <end position="181"/>
    </location>
</feature>
<dbReference type="Gene3D" id="1.20.1090.10">
    <property type="entry name" value="Dehydroquinate synthase-like - alpha domain"/>
    <property type="match status" value="1"/>
</dbReference>
<evidence type="ECO:0000313" key="6">
    <source>
        <dbReference type="EMBL" id="RLE12653.1"/>
    </source>
</evidence>
<dbReference type="PANTHER" id="PTHR11496:SF102">
    <property type="entry name" value="ALCOHOL DEHYDROGENASE 4"/>
    <property type="match status" value="1"/>
</dbReference>
<evidence type="ECO:0000256" key="3">
    <source>
        <dbReference type="ARBA" id="ARBA00023027"/>
    </source>
</evidence>
<dbReference type="InterPro" id="IPR018211">
    <property type="entry name" value="ADH_Fe_CS"/>
</dbReference>
<sequence>MGMYGLKSMLKVPTQVVFGDNTIEELGSHAKKFGKRVLLIYGGNSIFKSGNYDRVTETLRREGLEIKEYGGITHDPDEDLVQRAVENALSTNPDVIVGIGGGSVIDIAKAVSVMATNGGTVSDYWGGREFTRPSIPMIAIPTTSGTGAEVTKNAVISNKEKTFKKSIRTDYMTPEIAIIDPTLTLTVPPEVTIDTGLDALIQNLEAFTSKNAGPITDTLAIKGIELGAKYLPIAVENPDNLEAREALSLGSLFGGITLGNAGLGLAHGLSHPIGIKYGIPHGRACAIVMPKVIEYNYPARKEKYDKIAGLFGEECDAVSAFRKFLDKLGVSYRLRDYGVKKEDFPMIIEYSKGGSRNFNPIPHSDETVYKMLEEMY</sequence>
<dbReference type="AlphaFoldDB" id="A0A662DEA6"/>
<organism evidence="6 7">
    <name type="scientific">Aerophobetes bacterium</name>
    <dbReference type="NCBI Taxonomy" id="2030807"/>
    <lineage>
        <taxon>Bacteria</taxon>
        <taxon>Candidatus Aerophobota</taxon>
    </lineage>
</organism>
<keyword evidence="3" id="KW-0520">NAD</keyword>
<dbReference type="PROSITE" id="PS00913">
    <property type="entry name" value="ADH_IRON_1"/>
    <property type="match status" value="1"/>
</dbReference>
<proteinExistence type="inferred from homology"/>
<evidence type="ECO:0000259" key="5">
    <source>
        <dbReference type="Pfam" id="PF25137"/>
    </source>
</evidence>
<evidence type="ECO:0000259" key="4">
    <source>
        <dbReference type="Pfam" id="PF00465"/>
    </source>
</evidence>
<feature type="domain" description="Fe-containing alcohol dehydrogenase-like C-terminal" evidence="5">
    <location>
        <begin position="192"/>
        <end position="375"/>
    </location>
</feature>
<dbReference type="GO" id="GO:0004022">
    <property type="term" value="F:alcohol dehydrogenase (NAD+) activity"/>
    <property type="evidence" value="ECO:0007669"/>
    <property type="project" value="TreeGrafter"/>
</dbReference>
<dbReference type="Pfam" id="PF00465">
    <property type="entry name" value="Fe-ADH"/>
    <property type="match status" value="1"/>
</dbReference>
<dbReference type="CDD" id="cd08183">
    <property type="entry name" value="Fe-ADH-like"/>
    <property type="match status" value="1"/>
</dbReference>
<gene>
    <name evidence="6" type="ORF">DRJ04_05810</name>
</gene>
<dbReference type="InterPro" id="IPR001670">
    <property type="entry name" value="ADH_Fe/GldA"/>
</dbReference>
<keyword evidence="2" id="KW-0560">Oxidoreductase</keyword>
<comment type="similarity">
    <text evidence="1">Belongs to the iron-containing alcohol dehydrogenase family.</text>
</comment>
<dbReference type="Gene3D" id="3.40.50.1970">
    <property type="match status" value="1"/>
</dbReference>
<evidence type="ECO:0000313" key="7">
    <source>
        <dbReference type="Proteomes" id="UP000280417"/>
    </source>
</evidence>
<evidence type="ECO:0000256" key="1">
    <source>
        <dbReference type="ARBA" id="ARBA00007358"/>
    </source>
</evidence>
<dbReference type="PANTHER" id="PTHR11496">
    <property type="entry name" value="ALCOHOL DEHYDROGENASE"/>
    <property type="match status" value="1"/>
</dbReference>
<accession>A0A662DEA6</accession>
<dbReference type="EMBL" id="QMQA01000149">
    <property type="protein sequence ID" value="RLE12653.1"/>
    <property type="molecule type" value="Genomic_DNA"/>
</dbReference>